<dbReference type="Gene3D" id="1.10.1200.10">
    <property type="entry name" value="ACP-like"/>
    <property type="match status" value="1"/>
</dbReference>
<dbReference type="GO" id="GO:0005829">
    <property type="term" value="C:cytosol"/>
    <property type="evidence" value="ECO:0007669"/>
    <property type="project" value="TreeGrafter"/>
</dbReference>
<dbReference type="GO" id="GO:0043041">
    <property type="term" value="P:amino acid activation for nonribosomal peptide biosynthetic process"/>
    <property type="evidence" value="ECO:0007669"/>
    <property type="project" value="TreeGrafter"/>
</dbReference>
<evidence type="ECO:0000256" key="1">
    <source>
        <dbReference type="ARBA" id="ARBA00001957"/>
    </source>
</evidence>
<dbReference type="InterPro" id="IPR025110">
    <property type="entry name" value="AMP-bd_C"/>
</dbReference>
<dbReference type="PANTHER" id="PTHR45527">
    <property type="entry name" value="NONRIBOSOMAL PEPTIDE SYNTHETASE"/>
    <property type="match status" value="1"/>
</dbReference>
<proteinExistence type="predicted"/>
<dbReference type="InterPro" id="IPR000873">
    <property type="entry name" value="AMP-dep_synth/lig_dom"/>
</dbReference>
<dbReference type="SUPFAM" id="SSF52777">
    <property type="entry name" value="CoA-dependent acyltransferases"/>
    <property type="match status" value="3"/>
</dbReference>
<dbReference type="GO" id="GO:0008610">
    <property type="term" value="P:lipid biosynthetic process"/>
    <property type="evidence" value="ECO:0007669"/>
    <property type="project" value="UniProtKB-ARBA"/>
</dbReference>
<dbReference type="PROSITE" id="PS00455">
    <property type="entry name" value="AMP_BINDING"/>
    <property type="match status" value="1"/>
</dbReference>
<dbReference type="EMBL" id="PVWG01000025">
    <property type="protein sequence ID" value="PSB17674.1"/>
    <property type="molecule type" value="Genomic_DNA"/>
</dbReference>
<dbReference type="InterPro" id="IPR023213">
    <property type="entry name" value="CAT-like_dom_sf"/>
</dbReference>
<dbReference type="InterPro" id="IPR001242">
    <property type="entry name" value="Condensation_dom"/>
</dbReference>
<name>A0A2T1DB39_9CYAN</name>
<dbReference type="Pfam" id="PF13193">
    <property type="entry name" value="AMP-binding_C"/>
    <property type="match status" value="1"/>
</dbReference>
<accession>A0A2T1DB39</accession>
<dbReference type="Gene3D" id="3.30.559.10">
    <property type="entry name" value="Chloramphenicol acetyltransferase-like domain"/>
    <property type="match status" value="1"/>
</dbReference>
<evidence type="ECO:0000313" key="5">
    <source>
        <dbReference type="EMBL" id="PSB17674.1"/>
    </source>
</evidence>
<organism evidence="5 6">
    <name type="scientific">Phormidesmis priestleyi ULC007</name>
    <dbReference type="NCBI Taxonomy" id="1920490"/>
    <lineage>
        <taxon>Bacteria</taxon>
        <taxon>Bacillati</taxon>
        <taxon>Cyanobacteriota</taxon>
        <taxon>Cyanophyceae</taxon>
        <taxon>Leptolyngbyales</taxon>
        <taxon>Leptolyngbyaceae</taxon>
        <taxon>Phormidesmis</taxon>
    </lineage>
</organism>
<comment type="cofactor">
    <cofactor evidence="1">
        <name>pantetheine 4'-phosphate</name>
        <dbReference type="ChEBI" id="CHEBI:47942"/>
    </cofactor>
</comment>
<comment type="caution">
    <text evidence="5">The sequence shown here is derived from an EMBL/GenBank/DDBJ whole genome shotgun (WGS) entry which is preliminary data.</text>
</comment>
<dbReference type="Proteomes" id="UP000238634">
    <property type="component" value="Unassembled WGS sequence"/>
</dbReference>
<dbReference type="RefSeq" id="WP_083582956.1">
    <property type="nucleotide sequence ID" value="NZ_MPPI01000015.1"/>
</dbReference>
<evidence type="ECO:0000313" key="6">
    <source>
        <dbReference type="Proteomes" id="UP000238634"/>
    </source>
</evidence>
<dbReference type="Gene3D" id="3.40.50.980">
    <property type="match status" value="2"/>
</dbReference>
<keyword evidence="3" id="KW-0597">Phosphoprotein</keyword>
<dbReference type="SUPFAM" id="SSF56801">
    <property type="entry name" value="Acetyl-CoA synthetase-like"/>
    <property type="match status" value="1"/>
</dbReference>
<dbReference type="Gene3D" id="3.30.300.30">
    <property type="match status" value="1"/>
</dbReference>
<evidence type="ECO:0000259" key="4">
    <source>
        <dbReference type="PROSITE" id="PS50075"/>
    </source>
</evidence>
<dbReference type="Gene3D" id="3.30.559.30">
    <property type="entry name" value="Nonribosomal peptide synthetase, condensation domain"/>
    <property type="match status" value="2"/>
</dbReference>
<dbReference type="InterPro" id="IPR009081">
    <property type="entry name" value="PP-bd_ACP"/>
</dbReference>
<keyword evidence="6" id="KW-1185">Reference proteome</keyword>
<keyword evidence="2" id="KW-0596">Phosphopantetheine</keyword>
<dbReference type="PANTHER" id="PTHR45527:SF1">
    <property type="entry name" value="FATTY ACID SYNTHASE"/>
    <property type="match status" value="1"/>
</dbReference>
<dbReference type="FunFam" id="3.40.50.980:FF:000001">
    <property type="entry name" value="Non-ribosomal peptide synthetase"/>
    <property type="match status" value="1"/>
</dbReference>
<evidence type="ECO:0000256" key="2">
    <source>
        <dbReference type="ARBA" id="ARBA00022450"/>
    </source>
</evidence>
<dbReference type="Pfam" id="PF00501">
    <property type="entry name" value="AMP-binding"/>
    <property type="match status" value="1"/>
</dbReference>
<dbReference type="InterPro" id="IPR036736">
    <property type="entry name" value="ACP-like_sf"/>
</dbReference>
<dbReference type="PROSITE" id="PS00012">
    <property type="entry name" value="PHOSPHOPANTETHEINE"/>
    <property type="match status" value="1"/>
</dbReference>
<dbReference type="OrthoDB" id="473401at2"/>
<dbReference type="CDD" id="cd05930">
    <property type="entry name" value="A_NRPS"/>
    <property type="match status" value="1"/>
</dbReference>
<sequence length="1303" mass="148392">MDMDIRRVISEDFWIDQLRGFEPHGFIPLNRQQDISGSTQSHVSSFPQPIRDRLNEVTKGIPTNAYVLMAAAVAILLSRYMNTQDILIVTPRLQVSQTTGNPHAGILFLRLPVVKDGTIRNLLQIIQTTVTRAHKHQDYDLEALLRRLGAEGRNPDALFQVGFSYSALNQNHSFDDKLTLRFQIEESQIGESQKQYTLAISYNDEIFNEAFINQIAAHLLRILACVVWHPDRAISAVELLSEAERNTLLETVNATQTSYPQQKPVIDWFEEQVERSPDAIAIVCEQCSLTYRDLNQQANQVAAYLQTQGVEPEHRVGLLLTRSEYLIIAILGVLKAGGAYLPIEPEFPLERIRYMVADSDCRIILSEASQQNKWAVGAVQVTDIRELPLAPATHLTRSGDPHQLAYLMYTSGSTGLPKGVAIEHRSLMNYLYWASEYYFEQNPDRGNMALFTSPAFDLTVTTIFLPLLRGKKLYIYPDNSPEVVLETCFREDSEIDAIKLTPSHIQILNYIPVTPSNIEVVIVGGEELKPTHIQLLKERNNSIRIYNEYGPTEATVGCTIVEANPEKITIGTAIANSQIYILDEDCQLQPLGVAGEICIGGNGLARGYWNREELTQERFIVHPFYPGKRVYRTGDLGRWLDTLELEYLGRKDSQVKIRGYRIELQEIEQQLLAFSQIHDVAVVTNDSSTDPELIAYVVGSGELNLEQVRCQLSEKLPAYMIPQQMIRLERLPLTANGKLAWRSLPKPEQLKPSSTPDYVAPRDQLEAQLVEIGAEVLKQDRIGINDNLLTLGANSLKIIQIVARVRHRLGVDLNLKEVFANLRMREIAELVRVKQPLQLPPIELVTPAEHYALSQSQRQFWTSAQIGAAIAYNIPGAVVLEGSLNRQALLKAFRSLVERHEVLRTTFICVDGEPRQWISPDSNFWLEERNLTGEAEPFKSARSWIEKAATLPFDLEKETLLRVYLWQLAPMRHLLLINTHHIIFDGWSIGLLLQELTTLYEAYQNGQDNPLQPLEFQYKDYATWQNTFLNSHQARVHQAYWQQKLQDLRPLDLPTDYPRSTLQTFQGAVIPLNLSTQLVKMLEEFSKQHEVSQFAIVLAVIKALLHRYTSKADIIVATPVSERTQADWETQIGLYLNTVVLRDHVSGQDRFVDLLQRVKQTALDAFIHQIYPFNKLVQELPIQRDLSHNPVFDVGYTWMDEIGSQIEQIILSHIKVTQIPLEHEQKTAVTDLWFYFESRGDCIAGYLTYNCNLFREETAHFINQALIKILEQVLNNPELEINVLNLADEVEMTKAQITVELNL</sequence>
<dbReference type="PROSITE" id="PS50075">
    <property type="entry name" value="CARRIER"/>
    <property type="match status" value="1"/>
</dbReference>
<dbReference type="InterPro" id="IPR020845">
    <property type="entry name" value="AMP-binding_CS"/>
</dbReference>
<dbReference type="Gene3D" id="2.30.38.10">
    <property type="entry name" value="Luciferase, Domain 3"/>
    <property type="match status" value="1"/>
</dbReference>
<dbReference type="InterPro" id="IPR010071">
    <property type="entry name" value="AA_adenyl_dom"/>
</dbReference>
<evidence type="ECO:0000256" key="3">
    <source>
        <dbReference type="ARBA" id="ARBA00022553"/>
    </source>
</evidence>
<reference evidence="5 6" key="1">
    <citation type="submission" date="2018-02" db="EMBL/GenBank/DDBJ databases">
        <authorList>
            <person name="Cohen D.B."/>
            <person name="Kent A.D."/>
        </authorList>
    </citation>
    <scope>NUCLEOTIDE SEQUENCE [LARGE SCALE GENOMIC DNA]</scope>
    <source>
        <strain evidence="5 6">ULC007</strain>
    </source>
</reference>
<dbReference type="SUPFAM" id="SSF47336">
    <property type="entry name" value="ACP-like"/>
    <property type="match status" value="1"/>
</dbReference>
<dbReference type="InterPro" id="IPR006162">
    <property type="entry name" value="Ppantetheine_attach_site"/>
</dbReference>
<dbReference type="CDD" id="cd19531">
    <property type="entry name" value="LCL_NRPS-like"/>
    <property type="match status" value="1"/>
</dbReference>
<dbReference type="Pfam" id="PF00668">
    <property type="entry name" value="Condensation"/>
    <property type="match status" value="2"/>
</dbReference>
<dbReference type="GO" id="GO:0031177">
    <property type="term" value="F:phosphopantetheine binding"/>
    <property type="evidence" value="ECO:0007669"/>
    <property type="project" value="TreeGrafter"/>
</dbReference>
<dbReference type="FunFam" id="2.30.38.10:FF:000001">
    <property type="entry name" value="Non-ribosomal peptide synthetase PvdI"/>
    <property type="match status" value="1"/>
</dbReference>
<reference evidence="5 6" key="2">
    <citation type="submission" date="2018-03" db="EMBL/GenBank/DDBJ databases">
        <title>The ancient ancestry and fast evolution of plastids.</title>
        <authorList>
            <person name="Moore K.R."/>
            <person name="Magnabosco C."/>
            <person name="Momper L."/>
            <person name="Gold D.A."/>
            <person name="Bosak T."/>
            <person name="Fournier G.P."/>
        </authorList>
    </citation>
    <scope>NUCLEOTIDE SEQUENCE [LARGE SCALE GENOMIC DNA]</scope>
    <source>
        <strain evidence="5 6">ULC007</strain>
    </source>
</reference>
<dbReference type="GO" id="GO:0044550">
    <property type="term" value="P:secondary metabolite biosynthetic process"/>
    <property type="evidence" value="ECO:0007669"/>
    <property type="project" value="TreeGrafter"/>
</dbReference>
<protein>
    <recommendedName>
        <fullName evidence="4">Carrier domain-containing protein</fullName>
    </recommendedName>
</protein>
<dbReference type="NCBIfam" id="TIGR01733">
    <property type="entry name" value="AA-adenyl-dom"/>
    <property type="match status" value="1"/>
</dbReference>
<dbReference type="GO" id="GO:0003824">
    <property type="term" value="F:catalytic activity"/>
    <property type="evidence" value="ECO:0007669"/>
    <property type="project" value="InterPro"/>
</dbReference>
<feature type="domain" description="Carrier" evidence="4">
    <location>
        <begin position="760"/>
        <end position="835"/>
    </location>
</feature>
<dbReference type="InterPro" id="IPR045851">
    <property type="entry name" value="AMP-bd_C_sf"/>
</dbReference>
<dbReference type="Pfam" id="PF00550">
    <property type="entry name" value="PP-binding"/>
    <property type="match status" value="1"/>
</dbReference>
<dbReference type="STRING" id="1920490.GCA_001895925_04901"/>
<gene>
    <name evidence="5" type="ORF">C7B65_17910</name>
</gene>